<dbReference type="RefSeq" id="WP_033163140.1">
    <property type="nucleotide sequence ID" value="NZ_CACVPP010000010.1"/>
</dbReference>
<reference evidence="2" key="1">
    <citation type="submission" date="2016-10" db="EMBL/GenBank/DDBJ databases">
        <authorList>
            <person name="Varghese N."/>
        </authorList>
    </citation>
    <scope>NUCLEOTIDE SEQUENCE [LARGE SCALE GENOMIC DNA]</scope>
    <source>
        <strain evidence="2">DSM 20406</strain>
    </source>
</reference>
<sequence>MSYDSSTIEEKYKRCQQAVELLKIQTNNDTKALSEVLRALSDCQSFGADEWNVSQLRLAIIETDAALAYNEETGEFNPNEEVIALFD</sequence>
<dbReference type="GeneID" id="54120531"/>
<dbReference type="OrthoDB" id="3035375at2"/>
<accession>A0A1H6W619</accession>
<organism evidence="1 2">
    <name type="scientific">Sharpea azabuensis</name>
    <dbReference type="NCBI Taxonomy" id="322505"/>
    <lineage>
        <taxon>Bacteria</taxon>
        <taxon>Bacillati</taxon>
        <taxon>Bacillota</taxon>
        <taxon>Erysipelotrichia</taxon>
        <taxon>Erysipelotrichales</taxon>
        <taxon>Coprobacillaceae</taxon>
        <taxon>Sharpea</taxon>
    </lineage>
</organism>
<dbReference type="AlphaFoldDB" id="A0A1H6W619"/>
<evidence type="ECO:0000313" key="1">
    <source>
        <dbReference type="EMBL" id="SEJ09517.1"/>
    </source>
</evidence>
<dbReference type="Proteomes" id="UP000183028">
    <property type="component" value="Unassembled WGS sequence"/>
</dbReference>
<protein>
    <submittedName>
        <fullName evidence="1">Uncharacterized protein</fullName>
    </submittedName>
</protein>
<gene>
    <name evidence="1" type="ORF">SAMN04487834_105515</name>
</gene>
<keyword evidence="2" id="KW-1185">Reference proteome</keyword>
<name>A0A1H6W619_9FIRM</name>
<evidence type="ECO:0000313" key="2">
    <source>
        <dbReference type="Proteomes" id="UP000183028"/>
    </source>
</evidence>
<dbReference type="EMBL" id="FNYK01000055">
    <property type="protein sequence ID" value="SEJ09517.1"/>
    <property type="molecule type" value="Genomic_DNA"/>
</dbReference>
<proteinExistence type="predicted"/>